<dbReference type="AlphaFoldDB" id="A0A2V2N8P9"/>
<dbReference type="InterPro" id="IPR032790">
    <property type="entry name" value="GDE_C"/>
</dbReference>
<dbReference type="OrthoDB" id="8543at2157"/>
<dbReference type="GeneID" id="97611182"/>
<dbReference type="SUPFAM" id="SSF48208">
    <property type="entry name" value="Six-hairpin glycosidases"/>
    <property type="match status" value="1"/>
</dbReference>
<evidence type="ECO:0000313" key="3">
    <source>
        <dbReference type="EMBL" id="PWR74945.1"/>
    </source>
</evidence>
<protein>
    <submittedName>
        <fullName evidence="3">Amylo-alpha-1,6-glucosidase</fullName>
    </submittedName>
</protein>
<evidence type="ECO:0000259" key="2">
    <source>
        <dbReference type="Pfam" id="PF12439"/>
    </source>
</evidence>
<dbReference type="InterPro" id="IPR010401">
    <property type="entry name" value="AGL/Gdb1"/>
</dbReference>
<dbReference type="GO" id="GO:0004134">
    <property type="term" value="F:4-alpha-glucanotransferase activity"/>
    <property type="evidence" value="ECO:0007669"/>
    <property type="project" value="InterPro"/>
</dbReference>
<evidence type="ECO:0000313" key="4">
    <source>
        <dbReference type="Proteomes" id="UP000245934"/>
    </source>
</evidence>
<feature type="domain" description="Glycogen debranching enzyme C-terminal" evidence="1">
    <location>
        <begin position="252"/>
        <end position="568"/>
    </location>
</feature>
<dbReference type="GO" id="GO:0004135">
    <property type="term" value="F:amylo-alpha-1,6-glucosidase activity"/>
    <property type="evidence" value="ECO:0007669"/>
    <property type="project" value="InterPro"/>
</dbReference>
<dbReference type="Gene3D" id="1.50.10.10">
    <property type="match status" value="1"/>
</dbReference>
<evidence type="ECO:0000259" key="1">
    <source>
        <dbReference type="Pfam" id="PF06202"/>
    </source>
</evidence>
<gene>
    <name evidence="3" type="ORF">DLD82_06875</name>
</gene>
<reference evidence="3 4" key="1">
    <citation type="submission" date="2018-05" db="EMBL/GenBank/DDBJ databases">
        <title>Draft genome of Methanospirillum stamsii Pt1.</title>
        <authorList>
            <person name="Dueholm M.S."/>
            <person name="Nielsen P.H."/>
            <person name="Bakmann L.F."/>
            <person name="Otzen D.E."/>
        </authorList>
    </citation>
    <scope>NUCLEOTIDE SEQUENCE [LARGE SCALE GENOMIC DNA]</scope>
    <source>
        <strain evidence="3 4">Pt1</strain>
    </source>
</reference>
<dbReference type="InterPro" id="IPR008928">
    <property type="entry name" value="6-hairpin_glycosidase_sf"/>
</dbReference>
<dbReference type="GO" id="GO:0005980">
    <property type="term" value="P:glycogen catabolic process"/>
    <property type="evidence" value="ECO:0007669"/>
    <property type="project" value="InterPro"/>
</dbReference>
<name>A0A2V2N8P9_9EURY</name>
<dbReference type="InterPro" id="IPR012341">
    <property type="entry name" value="6hp_glycosidase-like_sf"/>
</dbReference>
<dbReference type="Proteomes" id="UP000245934">
    <property type="component" value="Unassembled WGS sequence"/>
</dbReference>
<dbReference type="Pfam" id="PF06202">
    <property type="entry name" value="GDE_C"/>
    <property type="match status" value="1"/>
</dbReference>
<feature type="domain" description="Glycogen debranching enzyme bacterial and archaeal type N-terminal" evidence="2">
    <location>
        <begin position="44"/>
        <end position="215"/>
    </location>
</feature>
<comment type="caution">
    <text evidence="3">The sequence shown here is derived from an EMBL/GenBank/DDBJ whole genome shotgun (WGS) entry which is preliminary data.</text>
</comment>
<dbReference type="PANTHER" id="PTHR10569">
    <property type="entry name" value="GLYCOGEN DEBRANCHING ENZYME"/>
    <property type="match status" value="1"/>
</dbReference>
<keyword evidence="4" id="KW-1185">Reference proteome</keyword>
<dbReference type="EMBL" id="QGMZ01000014">
    <property type="protein sequence ID" value="PWR74945.1"/>
    <property type="molecule type" value="Genomic_DNA"/>
</dbReference>
<proteinExistence type="predicted"/>
<dbReference type="RefSeq" id="WP_109940377.1">
    <property type="nucleotide sequence ID" value="NZ_CP176366.1"/>
</dbReference>
<accession>A0A2V2N8P9</accession>
<dbReference type="PANTHER" id="PTHR10569:SF2">
    <property type="entry name" value="GLYCOGEN DEBRANCHING ENZYME"/>
    <property type="match status" value="1"/>
</dbReference>
<dbReference type="Pfam" id="PF12439">
    <property type="entry name" value="GDE_N"/>
    <property type="match status" value="1"/>
</dbReference>
<dbReference type="InterPro" id="IPR024742">
    <property type="entry name" value="Glycogen_debranch_N"/>
</dbReference>
<organism evidence="3 4">
    <name type="scientific">Methanospirillum stamsii</name>
    <dbReference type="NCBI Taxonomy" id="1277351"/>
    <lineage>
        <taxon>Archaea</taxon>
        <taxon>Methanobacteriati</taxon>
        <taxon>Methanobacteriota</taxon>
        <taxon>Stenosarchaea group</taxon>
        <taxon>Methanomicrobia</taxon>
        <taxon>Methanomicrobiales</taxon>
        <taxon>Methanospirillaceae</taxon>
        <taxon>Methanospirillum</taxon>
    </lineage>
</organism>
<sequence>MDCPALPEELTIIPHHIRYGRELQNTRIASGREFLMTEGRRICTSSFAGNSRRYHGLLIDNDSIILSSLHEIINGVSLLPGWWGNSSPDNITRHIQSGGLYPVVQEFAIKDATITKTISLDRGLTIRWDVDGTADFKIRPLLTSRSVHELTLNPPVLFEDSSGGFIGNGHQFSCTLSFIRDPQTYLNARYPTDEERGYKGYENLLSPGFYSGTIKDDAIELNVYPAKTPRPLPIPFPKIETDLLYRASCLGIRNEEIIAGYPWFTESWGRDTFISLPGVLLAFDRYREAENIFKMYLRHRKGGLIPNRIPDLYNSADATLWLFWALFHYLQTHQDSPFVDDIIPDLEDLISSYPETEVTSLDRDLISTTSCSTWMDTPSTPREGKPVEINALWILSLELCEYLEIGVPVSPKQVRKSFNSFWNEKTGCLYDVIDPQDDRIRPNQIIALALGLVPFDEGRLALERIRTELLTPYGLRTLTPGSSGYHGTYAGDKSYHNGMVWPWMCGFYVDALMQYGETPYHASRTLLPLWHYLYTDGAGMLPELFDGDQPYKSAGTICQTWSIAELIRARNTVFEKQKHQNNSDL</sequence>